<dbReference type="Pfam" id="PF22494">
    <property type="entry name" value="choice_anch_I"/>
    <property type="match status" value="1"/>
</dbReference>
<dbReference type="PROSITE" id="PS51257">
    <property type="entry name" value="PROKAR_LIPOPROTEIN"/>
    <property type="match status" value="1"/>
</dbReference>
<dbReference type="PANTHER" id="PTHR46928:SF1">
    <property type="entry name" value="MESENCHYME-SPECIFIC CELL SURFACE GLYCOPROTEIN"/>
    <property type="match status" value="1"/>
</dbReference>
<protein>
    <submittedName>
        <fullName evidence="3">Alkaline phosphatase</fullName>
    </submittedName>
</protein>
<organism evidence="3 4">
    <name type="scientific">Motilibacter deserti</name>
    <dbReference type="NCBI Taxonomy" id="2714956"/>
    <lineage>
        <taxon>Bacteria</taxon>
        <taxon>Bacillati</taxon>
        <taxon>Actinomycetota</taxon>
        <taxon>Actinomycetes</taxon>
        <taxon>Motilibacterales</taxon>
        <taxon>Motilibacteraceae</taxon>
        <taxon>Motilibacter</taxon>
    </lineage>
</organism>
<accession>A0ABX0GWT7</accession>
<evidence type="ECO:0000256" key="1">
    <source>
        <dbReference type="SAM" id="SignalP"/>
    </source>
</evidence>
<reference evidence="3 4" key="1">
    <citation type="submission" date="2020-03" db="EMBL/GenBank/DDBJ databases">
        <title>Two novel Motilibacter sp.</title>
        <authorList>
            <person name="Liu S."/>
        </authorList>
    </citation>
    <scope>NUCLEOTIDE SEQUENCE [LARGE SCALE GENOMIC DNA]</scope>
    <source>
        <strain evidence="3 4">E257</strain>
    </source>
</reference>
<keyword evidence="1" id="KW-0732">Signal</keyword>
<evidence type="ECO:0000259" key="2">
    <source>
        <dbReference type="Pfam" id="PF22494"/>
    </source>
</evidence>
<feature type="signal peptide" evidence="1">
    <location>
        <begin position="1"/>
        <end position="31"/>
    </location>
</feature>
<comment type="caution">
    <text evidence="3">The sequence shown here is derived from an EMBL/GenBank/DDBJ whole genome shotgun (WGS) entry which is preliminary data.</text>
</comment>
<dbReference type="NCBIfam" id="NF038117">
    <property type="entry name" value="choice_anch_I"/>
    <property type="match status" value="1"/>
</dbReference>
<keyword evidence="4" id="KW-1185">Reference proteome</keyword>
<dbReference type="InterPro" id="IPR015943">
    <property type="entry name" value="WD40/YVTN_repeat-like_dom_sf"/>
</dbReference>
<dbReference type="InterPro" id="IPR052956">
    <property type="entry name" value="Mesenchyme-surface_protein"/>
</dbReference>
<dbReference type="Gene3D" id="2.130.10.10">
    <property type="entry name" value="YVTN repeat-like/Quinoprotein amine dehydrogenase"/>
    <property type="match status" value="1"/>
</dbReference>
<evidence type="ECO:0000313" key="4">
    <source>
        <dbReference type="Proteomes" id="UP000800981"/>
    </source>
</evidence>
<dbReference type="InterPro" id="IPR055188">
    <property type="entry name" value="Choice_anch_I"/>
</dbReference>
<feature type="domain" description="Choice-of-anchor I" evidence="2">
    <location>
        <begin position="49"/>
        <end position="515"/>
    </location>
</feature>
<dbReference type="Proteomes" id="UP000800981">
    <property type="component" value="Unassembled WGS sequence"/>
</dbReference>
<dbReference type="SUPFAM" id="SSF50969">
    <property type="entry name" value="YVTN repeat-like/Quinoprotein amine dehydrogenase"/>
    <property type="match status" value="2"/>
</dbReference>
<dbReference type="PANTHER" id="PTHR46928">
    <property type="entry name" value="MESENCHYME-SPECIFIC CELL SURFACE GLYCOPROTEIN"/>
    <property type="match status" value="1"/>
</dbReference>
<dbReference type="RefSeq" id="WP_166281425.1">
    <property type="nucleotide sequence ID" value="NZ_JAANNP010000004.1"/>
</dbReference>
<name>A0ABX0GWT7_9ACTN</name>
<feature type="chain" id="PRO_5047189628" evidence="1">
    <location>
        <begin position="32"/>
        <end position="521"/>
    </location>
</feature>
<dbReference type="EMBL" id="JAANNP010000004">
    <property type="protein sequence ID" value="NHC14175.1"/>
    <property type="molecule type" value="Genomic_DNA"/>
</dbReference>
<dbReference type="InterPro" id="IPR011044">
    <property type="entry name" value="Quino_amine_DH_bsu"/>
</dbReference>
<gene>
    <name evidence="3" type="ORF">G9H71_10315</name>
</gene>
<proteinExistence type="predicted"/>
<evidence type="ECO:0000313" key="3">
    <source>
        <dbReference type="EMBL" id="NHC14175.1"/>
    </source>
</evidence>
<sequence>MTFPRRATTLSLPLTVLALGAACLAAFPTHAATAASAPAATLRALGTFTGSGAEIGAYDPTTRRLFVTDLADQEVDILDISDPASPELVRSVDLSEFGGDVTSVAVAGGVVAAAVKSDSQQLPGSVVFFTPDGRRLGDVRVGAGPDSLAFTKNGKRLVVANEGEPDGYCAGGVDPEGSISVIDLKNGPARAVVRTAGFGAFARGGLDPAVRISGPGATVAQDLEPEYVSIAPNGQQAFVTLQENNAVATVDIAQAKVTSIVALGYADHSTAGNGIDPSDRDGGISLRQVPVKGMYMPDGVASWTVQGKDTYLVMANEGDERDYDCYGDGQRVKDISVANLPAGLSADVRQDAQLGRLTVTSAAPATVAGSTRRTGLYAYGSRSVSIRKADGTLVWDSRDALERLTAAADPALFNSEELDPRTFDTRSDNKGPEPEGVAVLANRGRQYAFVGLERASGVAVYDVTTPTAPVLQQLVRTPGDVAPEGLVAIDRKDSPTGEPMLVVTNEVSGTTTLYAVDVTRG</sequence>